<evidence type="ECO:0000313" key="10">
    <source>
        <dbReference type="EMBL" id="KFO34367.1"/>
    </source>
</evidence>
<dbReference type="Gene3D" id="2.40.50.40">
    <property type="match status" value="2"/>
</dbReference>
<keyword evidence="11" id="KW-1185">Reference proteome</keyword>
<dbReference type="SMART" id="SM00199">
    <property type="entry name" value="SCY"/>
    <property type="match status" value="2"/>
</dbReference>
<evidence type="ECO:0000256" key="8">
    <source>
        <dbReference type="RuleBase" id="RU361150"/>
    </source>
</evidence>
<dbReference type="GO" id="GO:0070098">
    <property type="term" value="P:chemokine-mediated signaling pathway"/>
    <property type="evidence" value="ECO:0007669"/>
    <property type="project" value="TreeGrafter"/>
</dbReference>
<dbReference type="SUPFAM" id="SSF54117">
    <property type="entry name" value="Interleukin 8-like chemokines"/>
    <property type="match status" value="2"/>
</dbReference>
<evidence type="ECO:0000256" key="3">
    <source>
        <dbReference type="ARBA" id="ARBA00022500"/>
    </source>
</evidence>
<dbReference type="InterPro" id="IPR036048">
    <property type="entry name" value="Interleukin_8-like_sf"/>
</dbReference>
<dbReference type="PROSITE" id="PS00472">
    <property type="entry name" value="SMALL_CYTOKINES_CC"/>
    <property type="match status" value="1"/>
</dbReference>
<keyword evidence="3 8" id="KW-0145">Chemotaxis</keyword>
<dbReference type="InterPro" id="IPR001811">
    <property type="entry name" value="Chemokine_IL8-like_dom"/>
</dbReference>
<evidence type="ECO:0000256" key="6">
    <source>
        <dbReference type="ARBA" id="ARBA00022729"/>
    </source>
</evidence>
<dbReference type="PANTHER" id="PTHR12015">
    <property type="entry name" value="SMALL INDUCIBLE CYTOKINE A"/>
    <property type="match status" value="1"/>
</dbReference>
<protein>
    <recommendedName>
        <fullName evidence="8">C-C motif chemokine</fullName>
    </recommendedName>
</protein>
<dbReference type="InterPro" id="IPR039809">
    <property type="entry name" value="Chemokine_b/g/d"/>
</dbReference>
<dbReference type="GO" id="GO:0048020">
    <property type="term" value="F:CCR chemokine receptor binding"/>
    <property type="evidence" value="ECO:0007669"/>
    <property type="project" value="TreeGrafter"/>
</dbReference>
<feature type="signal peptide" evidence="8">
    <location>
        <begin position="1"/>
        <end position="26"/>
    </location>
</feature>
<evidence type="ECO:0000256" key="4">
    <source>
        <dbReference type="ARBA" id="ARBA00022514"/>
    </source>
</evidence>
<dbReference type="GO" id="GO:0005615">
    <property type="term" value="C:extracellular space"/>
    <property type="evidence" value="ECO:0007669"/>
    <property type="project" value="UniProtKB-KW"/>
</dbReference>
<sequence>MKISKAALSFLILAAALGSQAQNALGCHNPNDCCFSYTSRRIRCTFIEDYFETSGCPQPGVIFITKGRQRVCADPRDSLVQQCIKELTTVKPRRASEAPSRPALLLQHLQRMKVSVATISSLLFLITVTLGAKTESSSRGPFHPAECCFSYITHTVPHHRIADYYETSGECPKPGVVFITKRGQSICANPKTEWVQDYLKDLEEN</sequence>
<keyword evidence="7" id="KW-1015">Disulfide bond</keyword>
<dbReference type="STRING" id="885580.ENSFDAP00000020410"/>
<dbReference type="OMA" id="STGANCC"/>
<evidence type="ECO:0000256" key="7">
    <source>
        <dbReference type="ARBA" id="ARBA00023157"/>
    </source>
</evidence>
<comment type="subcellular location">
    <subcellularLocation>
        <location evidence="1 8">Secreted</location>
    </subcellularLocation>
</comment>
<comment type="similarity">
    <text evidence="2 8">Belongs to the intercrine beta (chemokine CC) family.</text>
</comment>
<evidence type="ECO:0000313" key="11">
    <source>
        <dbReference type="Proteomes" id="UP000028990"/>
    </source>
</evidence>
<evidence type="ECO:0000256" key="2">
    <source>
        <dbReference type="ARBA" id="ARBA00010868"/>
    </source>
</evidence>
<proteinExistence type="inferred from homology"/>
<gene>
    <name evidence="10" type="ORF">H920_04240</name>
</gene>
<dbReference type="CDD" id="cd00272">
    <property type="entry name" value="Chemokine_CC"/>
    <property type="match status" value="2"/>
</dbReference>
<dbReference type="EMBL" id="KN121971">
    <property type="protein sequence ID" value="KFO34367.1"/>
    <property type="molecule type" value="Genomic_DNA"/>
</dbReference>
<dbReference type="Proteomes" id="UP000028990">
    <property type="component" value="Unassembled WGS sequence"/>
</dbReference>
<reference evidence="10 11" key="1">
    <citation type="submission" date="2013-11" db="EMBL/GenBank/DDBJ databases">
        <title>The Damaraland mole rat (Fukomys damarensis) genome and evolution of African mole rats.</title>
        <authorList>
            <person name="Gladyshev V.N."/>
            <person name="Fang X."/>
        </authorList>
    </citation>
    <scope>NUCLEOTIDE SEQUENCE [LARGE SCALE GENOMIC DNA]</scope>
    <source>
        <tissue evidence="10">Liver</tissue>
    </source>
</reference>
<keyword evidence="6 8" id="KW-0732">Signal</keyword>
<organism evidence="10 11">
    <name type="scientific">Fukomys damarensis</name>
    <name type="common">Damaraland mole rat</name>
    <name type="synonym">Cryptomys damarensis</name>
    <dbReference type="NCBI Taxonomy" id="885580"/>
    <lineage>
        <taxon>Eukaryota</taxon>
        <taxon>Metazoa</taxon>
        <taxon>Chordata</taxon>
        <taxon>Craniata</taxon>
        <taxon>Vertebrata</taxon>
        <taxon>Euteleostomi</taxon>
        <taxon>Mammalia</taxon>
        <taxon>Eutheria</taxon>
        <taxon>Euarchontoglires</taxon>
        <taxon>Glires</taxon>
        <taxon>Rodentia</taxon>
        <taxon>Hystricomorpha</taxon>
        <taxon>Bathyergidae</taxon>
        <taxon>Fukomys</taxon>
    </lineage>
</organism>
<name>A0A091DTF0_FUKDA</name>
<evidence type="ECO:0000256" key="1">
    <source>
        <dbReference type="ARBA" id="ARBA00004613"/>
    </source>
</evidence>
<feature type="domain" description="Chemokine interleukin-8-like" evidence="9">
    <location>
        <begin position="30"/>
        <end position="87"/>
    </location>
</feature>
<dbReference type="GO" id="GO:0030335">
    <property type="term" value="P:positive regulation of cell migration"/>
    <property type="evidence" value="ECO:0007669"/>
    <property type="project" value="TreeGrafter"/>
</dbReference>
<evidence type="ECO:0000259" key="9">
    <source>
        <dbReference type="SMART" id="SM00199"/>
    </source>
</evidence>
<dbReference type="Pfam" id="PF00048">
    <property type="entry name" value="IL8"/>
    <property type="match status" value="2"/>
</dbReference>
<dbReference type="GO" id="GO:0006954">
    <property type="term" value="P:inflammatory response"/>
    <property type="evidence" value="ECO:0007669"/>
    <property type="project" value="TreeGrafter"/>
</dbReference>
<feature type="chain" id="PRO_5005107045" description="C-C motif chemokine" evidence="8">
    <location>
        <begin position="27"/>
        <end position="205"/>
    </location>
</feature>
<evidence type="ECO:0000256" key="5">
    <source>
        <dbReference type="ARBA" id="ARBA00022525"/>
    </source>
</evidence>
<dbReference type="PANTHER" id="PTHR12015:SF110">
    <property type="entry name" value="C-C MOTIF CHEMOKINE 14"/>
    <property type="match status" value="1"/>
</dbReference>
<dbReference type="InterPro" id="IPR000827">
    <property type="entry name" value="Chemokine_CC_CS"/>
</dbReference>
<accession>A0A091DTF0</accession>
<keyword evidence="4 8" id="KW-0202">Cytokine</keyword>
<dbReference type="GO" id="GO:0061844">
    <property type="term" value="P:antimicrobial humoral immune response mediated by antimicrobial peptide"/>
    <property type="evidence" value="ECO:0007669"/>
    <property type="project" value="TreeGrafter"/>
</dbReference>
<dbReference type="AlphaFoldDB" id="A0A091DTF0"/>
<dbReference type="eggNOG" id="ENOG502S8M4">
    <property type="taxonomic scope" value="Eukaryota"/>
</dbReference>
<feature type="domain" description="Chemokine interleukin-8-like" evidence="9">
    <location>
        <begin position="144"/>
        <end position="202"/>
    </location>
</feature>
<dbReference type="GO" id="GO:0008009">
    <property type="term" value="F:chemokine activity"/>
    <property type="evidence" value="ECO:0007669"/>
    <property type="project" value="InterPro"/>
</dbReference>
<dbReference type="FunFam" id="2.40.50.40:FF:000002">
    <property type="entry name" value="C-C motif chemokine"/>
    <property type="match status" value="2"/>
</dbReference>
<keyword evidence="5 8" id="KW-0964">Secreted</keyword>